<name>A0A6N7BX39_9GAMM</name>
<reference evidence="2 3" key="1">
    <citation type="submission" date="2019-09" db="EMBL/GenBank/DDBJ databases">
        <title>Draft genome sequence of Psychrobacter nivimaris LAMA 639, in search for biotechnological relevant genes.</title>
        <authorList>
            <person name="Lima A.O.S."/>
            <person name="Staloch B.E.K."/>
            <person name="Freitas R.C."/>
            <person name="Niero H."/>
            <person name="Silva M.A.C."/>
        </authorList>
    </citation>
    <scope>NUCLEOTIDE SEQUENCE [LARGE SCALE GENOMIC DNA]</scope>
    <source>
        <strain evidence="2 3">LAMA 639</strain>
    </source>
</reference>
<dbReference type="AlphaFoldDB" id="A0A6N7BX39"/>
<sequence length="239" mass="25443">MKTLGMCIVAGLGLSACATGMGGMATGNTNQNNNSANVVTQYPVETALLNIYTKQRSEKLVATVGGQSVAADIQITPKGSMRFNNKMVQGAEVSTINTVNQQITDQSVAINYFTLNPLVFHGFTDSTGEYSSANQTTSIPKMATIGDSNQLITENVYADSSMRQKTATYKQDWSLTQDTNNTARLCIETSGNLLLTSDAAGTSSECYKINAKGDVLSSKVTLTQPSKNGATKLMTFISQ</sequence>
<evidence type="ECO:0000313" key="2">
    <source>
        <dbReference type="EMBL" id="KAF0567533.1"/>
    </source>
</evidence>
<evidence type="ECO:0000256" key="1">
    <source>
        <dbReference type="SAM" id="SignalP"/>
    </source>
</evidence>
<organism evidence="2 3">
    <name type="scientific">Psychrobacter nivimaris</name>
    <dbReference type="NCBI Taxonomy" id="281738"/>
    <lineage>
        <taxon>Bacteria</taxon>
        <taxon>Pseudomonadati</taxon>
        <taxon>Pseudomonadota</taxon>
        <taxon>Gammaproteobacteria</taxon>
        <taxon>Moraxellales</taxon>
        <taxon>Moraxellaceae</taxon>
        <taxon>Psychrobacter</taxon>
    </lineage>
</organism>
<protein>
    <recommendedName>
        <fullName evidence="4">Lipoprotein</fullName>
    </recommendedName>
</protein>
<evidence type="ECO:0000313" key="3">
    <source>
        <dbReference type="Proteomes" id="UP000471465"/>
    </source>
</evidence>
<proteinExistence type="predicted"/>
<gene>
    <name evidence="2" type="ORF">FQV37_2141</name>
</gene>
<accession>A0A6N7BX39</accession>
<dbReference type="Proteomes" id="UP000471465">
    <property type="component" value="Unassembled WGS sequence"/>
</dbReference>
<dbReference type="PROSITE" id="PS51257">
    <property type="entry name" value="PROKAR_LIPOPROTEIN"/>
    <property type="match status" value="1"/>
</dbReference>
<evidence type="ECO:0008006" key="4">
    <source>
        <dbReference type="Google" id="ProtNLM"/>
    </source>
</evidence>
<keyword evidence="1" id="KW-0732">Signal</keyword>
<dbReference type="EMBL" id="VZIZ01000042">
    <property type="protein sequence ID" value="KAF0567533.1"/>
    <property type="molecule type" value="Genomic_DNA"/>
</dbReference>
<dbReference type="RefSeq" id="WP_160023618.1">
    <property type="nucleotide sequence ID" value="NZ_VZIZ01000042.1"/>
</dbReference>
<keyword evidence="3" id="KW-1185">Reference proteome</keyword>
<feature type="chain" id="PRO_5026786937" description="Lipoprotein" evidence="1">
    <location>
        <begin position="19"/>
        <end position="239"/>
    </location>
</feature>
<comment type="caution">
    <text evidence="2">The sequence shown here is derived from an EMBL/GenBank/DDBJ whole genome shotgun (WGS) entry which is preliminary data.</text>
</comment>
<feature type="signal peptide" evidence="1">
    <location>
        <begin position="1"/>
        <end position="18"/>
    </location>
</feature>